<feature type="compositionally biased region" description="Basic and acidic residues" evidence="1">
    <location>
        <begin position="412"/>
        <end position="426"/>
    </location>
</feature>
<evidence type="ECO:0000313" key="4">
    <source>
        <dbReference type="Proteomes" id="UP001460679"/>
    </source>
</evidence>
<dbReference type="EMBL" id="CP148066">
    <property type="protein sequence ID" value="WXL28478.1"/>
    <property type="molecule type" value="Genomic_DNA"/>
</dbReference>
<keyword evidence="4" id="KW-1185">Reference proteome</keyword>
<keyword evidence="2" id="KW-1133">Transmembrane helix</keyword>
<evidence type="ECO:0008006" key="5">
    <source>
        <dbReference type="Google" id="ProtNLM"/>
    </source>
</evidence>
<protein>
    <recommendedName>
        <fullName evidence="5">Cell division protein FtsK</fullName>
    </recommendedName>
</protein>
<evidence type="ECO:0000313" key="3">
    <source>
        <dbReference type="EMBL" id="WXL28478.1"/>
    </source>
</evidence>
<dbReference type="Proteomes" id="UP001460679">
    <property type="component" value="Chromosome"/>
</dbReference>
<organism evidence="3 4">
    <name type="scientific">[Mycoplasma] gypis</name>
    <dbReference type="NCBI Taxonomy" id="92404"/>
    <lineage>
        <taxon>Bacteria</taxon>
        <taxon>Bacillati</taxon>
        <taxon>Mycoplasmatota</taxon>
        <taxon>Mycoplasmoidales</taxon>
        <taxon>Metamycoplasmataceae</taxon>
        <taxon>Metamycoplasma</taxon>
    </lineage>
</organism>
<feature type="transmembrane region" description="Helical" evidence="2">
    <location>
        <begin position="63"/>
        <end position="85"/>
    </location>
</feature>
<evidence type="ECO:0000256" key="2">
    <source>
        <dbReference type="SAM" id="Phobius"/>
    </source>
</evidence>
<keyword evidence="2" id="KW-0812">Transmembrane</keyword>
<feature type="compositionally biased region" description="Polar residues" evidence="1">
    <location>
        <begin position="382"/>
        <end position="411"/>
    </location>
</feature>
<sequence length="436" mass="50242">MKSNKLFQKINSIKKQTLAKQNKNAYRFWKDEKVLLSFALLILITFFIFSFLSVPFLTTIHTYTIGAVFGMFSTLFYLTGIMFCLKRWLKLKDNYILKGVFHFSMWRFIVLCFAIIIMGTSIYVLSHNNAVSDVLKKPGNHFKLVFQEFFNQYSNTEVKALPNQYSIGLIGAFYMAVTASIGSSVLSILIGVFALLFAIVAFFISQNAFDKISWSKAKRQKAKSVHNVTNYAKKPTYKKTKQVVPIIENNKPVGSVEIQKPVVNGVIKRNFDDQDELSDINSKENLNIEKIEKAEITKEISSEMETEENVIISDSPFDTKEFDVLDIVSIEPEKEKESELENTFNEEFYYEPQPQKSQEDNIEAKSDELADFDEYENEKSQETFTPEPNESTTTIEQENTKNNFYYSPSQKDSSESHTETKKRYVLVDDEEDLGLD</sequence>
<keyword evidence="2" id="KW-0472">Membrane</keyword>
<dbReference type="RefSeq" id="WP_338867497.1">
    <property type="nucleotide sequence ID" value="NZ_CP148066.1"/>
</dbReference>
<feature type="compositionally biased region" description="Basic and acidic residues" evidence="1">
    <location>
        <begin position="357"/>
        <end position="368"/>
    </location>
</feature>
<evidence type="ECO:0000256" key="1">
    <source>
        <dbReference type="SAM" id="MobiDB-lite"/>
    </source>
</evidence>
<feature type="transmembrane region" description="Helical" evidence="2">
    <location>
        <begin position="171"/>
        <end position="204"/>
    </location>
</feature>
<proteinExistence type="predicted"/>
<feature type="transmembrane region" description="Helical" evidence="2">
    <location>
        <begin position="34"/>
        <end position="57"/>
    </location>
</feature>
<name>A0ABZ2RP00_9BACT</name>
<feature type="transmembrane region" description="Helical" evidence="2">
    <location>
        <begin position="106"/>
        <end position="125"/>
    </location>
</feature>
<feature type="compositionally biased region" description="Acidic residues" evidence="1">
    <location>
        <begin position="427"/>
        <end position="436"/>
    </location>
</feature>
<reference evidence="3" key="1">
    <citation type="submission" date="2024-03" db="EMBL/GenBank/DDBJ databases">
        <title>Complete genome sequence of Mycoplasma gypis type strain B1/T1.</title>
        <authorList>
            <person name="Spergser J."/>
        </authorList>
    </citation>
    <scope>NUCLEOTIDE SEQUENCE [LARGE SCALE GENOMIC DNA]</scope>
    <source>
        <strain evidence="3">B1/T1</strain>
    </source>
</reference>
<feature type="region of interest" description="Disordered" evidence="1">
    <location>
        <begin position="352"/>
        <end position="436"/>
    </location>
</feature>
<accession>A0ABZ2RP00</accession>
<gene>
    <name evidence="3" type="ORF">WG616_00375</name>
</gene>